<reference evidence="1 2" key="1">
    <citation type="submission" date="2021-03" db="EMBL/GenBank/DDBJ databases">
        <title>Genomic Encyclopedia of Type Strains, Phase IV (KMG-IV): sequencing the most valuable type-strain genomes for metagenomic binning, comparative biology and taxonomic classification.</title>
        <authorList>
            <person name="Goeker M."/>
        </authorList>
    </citation>
    <scope>NUCLEOTIDE SEQUENCE [LARGE SCALE GENOMIC DNA]</scope>
    <source>
        <strain evidence="1 2">DSM 28783</strain>
    </source>
</reference>
<proteinExistence type="predicted"/>
<organism evidence="1 2">
    <name type="scientific">Clostridium algifaecis</name>
    <dbReference type="NCBI Taxonomy" id="1472040"/>
    <lineage>
        <taxon>Bacteria</taxon>
        <taxon>Bacillati</taxon>
        <taxon>Bacillota</taxon>
        <taxon>Clostridia</taxon>
        <taxon>Eubacteriales</taxon>
        <taxon>Clostridiaceae</taxon>
        <taxon>Clostridium</taxon>
    </lineage>
</organism>
<sequence length="580" mass="67355">MQKEFYLKNGKVMINLTAKYCDTPEKLFESSTFKAVLLKYLKKIKYKDTAVYEYIYGGTKIDEVEILMKSIINVFKLLMVFKSEDIEKLNLKYKDLFLKKDSFILFIEDFYKFWRKIERYTIIQDNKPGEGFQNVSFIEANNRFSQLILYTYRKIEENILNCKPQIYRQLPAGGNAGLILNTVKWPCPKDYKCLENVPFIKSIMIDPPFIIYPKKNTRDGMFSECFENPIKGCNINVNHWFCYPAKVGDLLAYIYFHRDFMAHGVTMCNLFQIAKEDEYENRKPDIVYVFGMKDSCEKMKTVFYDDTENGIMLGYINYNENIDYFGYMKKMTLTLHNLIMIKRGYLPIHGAMVNIVTKDKKTANIIIMGDSGAGKSESLEAFRELGDNYISDMKVIFDDMGTIRLNADDEILSYGTEIGAFVRLDDLDTGYAFREIDRSIFMNPDKINARLVVPVSSYDEITKGYPVNLFLYANNYEDGSELEFFESYSEAISVFREGARVAKGTTTEKGLVRTYFANPFGPAQKSEDTEKLLNRYFKKFFENGIKVGQLRTRLGIPGKEKDGPKRAAIKLLEEIRNIDK</sequence>
<dbReference type="RefSeq" id="WP_209702919.1">
    <property type="nucleotide sequence ID" value="NZ_JAGGLM010000018.1"/>
</dbReference>
<dbReference type="EMBL" id="JAGGLM010000018">
    <property type="protein sequence ID" value="MBP2033654.1"/>
    <property type="molecule type" value="Genomic_DNA"/>
</dbReference>
<evidence type="ECO:0000313" key="2">
    <source>
        <dbReference type="Proteomes" id="UP001519307"/>
    </source>
</evidence>
<dbReference type="Proteomes" id="UP001519307">
    <property type="component" value="Unassembled WGS sequence"/>
</dbReference>
<dbReference type="SUPFAM" id="SSF53795">
    <property type="entry name" value="PEP carboxykinase-like"/>
    <property type="match status" value="1"/>
</dbReference>
<comment type="caution">
    <text evidence="1">The sequence shown here is derived from an EMBL/GenBank/DDBJ whole genome shotgun (WGS) entry which is preliminary data.</text>
</comment>
<evidence type="ECO:0000313" key="1">
    <source>
        <dbReference type="EMBL" id="MBP2033654.1"/>
    </source>
</evidence>
<accession>A0ABS4KXN5</accession>
<gene>
    <name evidence="1" type="ORF">J2Z42_002361</name>
</gene>
<evidence type="ECO:0008006" key="3">
    <source>
        <dbReference type="Google" id="ProtNLM"/>
    </source>
</evidence>
<protein>
    <recommendedName>
        <fullName evidence="3">Phosphoenolpyruvate carboxykinase</fullName>
    </recommendedName>
</protein>
<name>A0ABS4KXN5_9CLOT</name>
<keyword evidence="2" id="KW-1185">Reference proteome</keyword>